<dbReference type="EMBL" id="OP882271">
    <property type="protein sequence ID" value="WAX22426.1"/>
    <property type="molecule type" value="Genomic_DNA"/>
</dbReference>
<dbReference type="RefSeq" id="YP_010719852.1">
    <property type="nucleotide sequence ID" value="NC_072502.1"/>
</dbReference>
<dbReference type="Pfam" id="PF21821">
    <property type="entry name" value="Dit_like"/>
    <property type="match status" value="1"/>
</dbReference>
<dbReference type="GeneID" id="79412992"/>
<evidence type="ECO:0000256" key="1">
    <source>
        <dbReference type="SAM" id="MobiDB-lite"/>
    </source>
</evidence>
<reference evidence="3" key="1">
    <citation type="submission" date="2022-11" db="EMBL/GenBank/DDBJ databases">
        <authorList>
            <person name="Jaryenneh J.D."/>
            <person name="Schoeniger J.S."/>
            <person name="Mageeney C.M."/>
        </authorList>
    </citation>
    <scope>NUCLEOTIDE SEQUENCE</scope>
</reference>
<evidence type="ECO:0000259" key="2">
    <source>
        <dbReference type="Pfam" id="PF21821"/>
    </source>
</evidence>
<evidence type="ECO:0000313" key="4">
    <source>
        <dbReference type="Proteomes" id="UP001211688"/>
    </source>
</evidence>
<proteinExistence type="predicted"/>
<feature type="region of interest" description="Disordered" evidence="1">
    <location>
        <begin position="184"/>
        <end position="207"/>
    </location>
</feature>
<name>A0AAE9VFF7_9CAUD</name>
<organism evidence="3 4">
    <name type="scientific">Pseudomonas phage MiCath</name>
    <dbReference type="NCBI Taxonomy" id="3003729"/>
    <lineage>
        <taxon>Viruses</taxon>
        <taxon>Duplodnaviria</taxon>
        <taxon>Heunggongvirae</taxon>
        <taxon>Uroviricota</taxon>
        <taxon>Caudoviricetes</taxon>
        <taxon>Queuovirinae</taxon>
        <taxon>Micathvirus</taxon>
        <taxon>Micathvirus micath</taxon>
    </lineage>
</organism>
<dbReference type="Proteomes" id="UP001211688">
    <property type="component" value="Segment"/>
</dbReference>
<sequence>MSFVNLLFGGNRSTVIGSLQLDALVEESFSFSAALTEHAVEYGSDTTDHIRDLADTLEIEGSIGDAGVSILDTMADILDGATNTLNTYNPFTPDYKLGAERRTVNNIERLPTAGRSRLLQAIDVLYAAKVAKLPVTVITGMRYYDGFYITNVKCTRSNRAGGMLDISVSLRTLRVAEMRSGTLPYPQQAKDDKTKQKTAKTNVNKGRAEQKTVSTATQSKVDAVIFLEN</sequence>
<dbReference type="InterPro" id="IPR048494">
    <property type="entry name" value="Dit-like_N"/>
</dbReference>
<dbReference type="KEGG" id="vg:79412992"/>
<keyword evidence="4" id="KW-1185">Reference proteome</keyword>
<feature type="domain" description="Dit-like phage tail protein N-terminal" evidence="2">
    <location>
        <begin position="21"/>
        <end position="183"/>
    </location>
</feature>
<accession>A0AAE9VFF7</accession>
<protein>
    <submittedName>
        <fullName evidence="3">Minor tail protein</fullName>
    </submittedName>
</protein>
<evidence type="ECO:0000313" key="3">
    <source>
        <dbReference type="EMBL" id="WAX22426.1"/>
    </source>
</evidence>